<dbReference type="Proteomes" id="UP001597205">
    <property type="component" value="Unassembled WGS sequence"/>
</dbReference>
<organism evidence="1 2">
    <name type="scientific">Sphingobacterium daejeonense</name>
    <dbReference type="NCBI Taxonomy" id="371142"/>
    <lineage>
        <taxon>Bacteria</taxon>
        <taxon>Pseudomonadati</taxon>
        <taxon>Bacteroidota</taxon>
        <taxon>Sphingobacteriia</taxon>
        <taxon>Sphingobacteriales</taxon>
        <taxon>Sphingobacteriaceae</taxon>
        <taxon>Sphingobacterium</taxon>
    </lineage>
</organism>
<accession>A0ABW3RPS1</accession>
<evidence type="ECO:0008006" key="3">
    <source>
        <dbReference type="Google" id="ProtNLM"/>
    </source>
</evidence>
<evidence type="ECO:0000313" key="2">
    <source>
        <dbReference type="Proteomes" id="UP001597205"/>
    </source>
</evidence>
<proteinExistence type="predicted"/>
<dbReference type="EMBL" id="JBHTKY010000022">
    <property type="protein sequence ID" value="MFD1166678.1"/>
    <property type="molecule type" value="Genomic_DNA"/>
</dbReference>
<dbReference type="RefSeq" id="WP_380897525.1">
    <property type="nucleotide sequence ID" value="NZ_JBHTKY010000022.1"/>
</dbReference>
<gene>
    <name evidence="1" type="ORF">ACFQ2C_13780</name>
</gene>
<reference evidence="2" key="1">
    <citation type="journal article" date="2019" name="Int. J. Syst. Evol. Microbiol.">
        <title>The Global Catalogue of Microorganisms (GCM) 10K type strain sequencing project: providing services to taxonomists for standard genome sequencing and annotation.</title>
        <authorList>
            <consortium name="The Broad Institute Genomics Platform"/>
            <consortium name="The Broad Institute Genome Sequencing Center for Infectious Disease"/>
            <person name="Wu L."/>
            <person name="Ma J."/>
        </authorList>
    </citation>
    <scope>NUCLEOTIDE SEQUENCE [LARGE SCALE GENOMIC DNA]</scope>
    <source>
        <strain evidence="2">CCUG 52468</strain>
    </source>
</reference>
<keyword evidence="2" id="KW-1185">Reference proteome</keyword>
<sequence length="331" mass="38944">MKYFTEPNGKFVIKVPTEWQYKNIAVGQDEVSPFSFELYENSIGAFQLSCYSDQEQPINKSVPVQKFDANKLDFINQRMDGGGFNIHLWYAVVEDHMVMAKYIYDTSKQDNPEVKTELEKAELVMTTFELISPNKRNLALEFDRYEKFMVSLAASFDLKNRAIQNKSVIELMIIIANQIDAYLRMAIVMKKQLQEKTNRIDIALLYQGETDTPIMERKIYKQAKDLRIISQDIFDKLDRLYTERNKVVHRYIISEFKTVYLYEIVYEYETVCETVRQSLKVVEDLQFTEGIGVHGNGRHPDEEPTEQDVNMLYSQVNDKHLIRDLFREIKK</sequence>
<protein>
    <recommendedName>
        <fullName evidence="3">Apea-like HEPN domain-containing protein</fullName>
    </recommendedName>
</protein>
<comment type="caution">
    <text evidence="1">The sequence shown here is derived from an EMBL/GenBank/DDBJ whole genome shotgun (WGS) entry which is preliminary data.</text>
</comment>
<evidence type="ECO:0000313" key="1">
    <source>
        <dbReference type="EMBL" id="MFD1166678.1"/>
    </source>
</evidence>
<name>A0ABW3RPS1_9SPHI</name>